<keyword evidence="2" id="KW-1133">Transmembrane helix</keyword>
<organism evidence="4 5">
    <name type="scientific">Nocardia alba</name>
    <dbReference type="NCBI Taxonomy" id="225051"/>
    <lineage>
        <taxon>Bacteria</taxon>
        <taxon>Bacillati</taxon>
        <taxon>Actinomycetota</taxon>
        <taxon>Actinomycetes</taxon>
        <taxon>Mycobacteriales</taxon>
        <taxon>Nocardiaceae</taxon>
        <taxon>Nocardia</taxon>
    </lineage>
</organism>
<accession>A0A4V2PCF8</accession>
<feature type="compositionally biased region" description="Pro residues" evidence="1">
    <location>
        <begin position="313"/>
        <end position="326"/>
    </location>
</feature>
<evidence type="ECO:0000313" key="5">
    <source>
        <dbReference type="Proteomes" id="UP000294856"/>
    </source>
</evidence>
<protein>
    <recommendedName>
        <fullName evidence="3">DUF6779 domain-containing protein</fullName>
    </recommendedName>
</protein>
<evidence type="ECO:0000256" key="1">
    <source>
        <dbReference type="SAM" id="MobiDB-lite"/>
    </source>
</evidence>
<keyword evidence="5" id="KW-1185">Reference proteome</keyword>
<dbReference type="Pfam" id="PF20570">
    <property type="entry name" value="DUF6779"/>
    <property type="match status" value="1"/>
</dbReference>
<name>A0A4V2PCF8_9NOCA</name>
<feature type="compositionally biased region" description="Low complexity" evidence="1">
    <location>
        <begin position="327"/>
        <end position="343"/>
    </location>
</feature>
<feature type="transmembrane region" description="Helical" evidence="2">
    <location>
        <begin position="44"/>
        <end position="64"/>
    </location>
</feature>
<dbReference type="EMBL" id="SMFR01000001">
    <property type="protein sequence ID" value="TCK01156.1"/>
    <property type="molecule type" value="Genomic_DNA"/>
</dbReference>
<feature type="compositionally biased region" description="Low complexity" evidence="1">
    <location>
        <begin position="284"/>
        <end position="312"/>
    </location>
</feature>
<evidence type="ECO:0000256" key="2">
    <source>
        <dbReference type="SAM" id="Phobius"/>
    </source>
</evidence>
<feature type="compositionally biased region" description="Polar residues" evidence="1">
    <location>
        <begin position="260"/>
        <end position="269"/>
    </location>
</feature>
<feature type="transmembrane region" description="Helical" evidence="2">
    <location>
        <begin position="20"/>
        <end position="38"/>
    </location>
</feature>
<dbReference type="Proteomes" id="UP000294856">
    <property type="component" value="Unassembled WGS sequence"/>
</dbReference>
<keyword evidence="2" id="KW-0472">Membrane</keyword>
<proteinExistence type="predicted"/>
<dbReference type="STRING" id="1210063.GCA_001612665_04382"/>
<dbReference type="RefSeq" id="WP_084472983.1">
    <property type="nucleotide sequence ID" value="NZ_SMFR01000001.1"/>
</dbReference>
<evidence type="ECO:0000313" key="4">
    <source>
        <dbReference type="EMBL" id="TCK01156.1"/>
    </source>
</evidence>
<feature type="region of interest" description="Disordered" evidence="1">
    <location>
        <begin position="234"/>
        <end position="390"/>
    </location>
</feature>
<reference evidence="4 5" key="1">
    <citation type="submission" date="2019-03" db="EMBL/GenBank/DDBJ databases">
        <title>Genomic Encyclopedia of Type Strains, Phase IV (KMG-IV): sequencing the most valuable type-strain genomes for metagenomic binning, comparative biology and taxonomic classification.</title>
        <authorList>
            <person name="Goeker M."/>
        </authorList>
    </citation>
    <scope>NUCLEOTIDE SEQUENCE [LARGE SCALE GENOMIC DNA]</scope>
    <source>
        <strain evidence="4 5">DSM 44684</strain>
    </source>
</reference>
<keyword evidence="2" id="KW-0812">Transmembrane</keyword>
<comment type="caution">
    <text evidence="4">The sequence shown here is derived from an EMBL/GenBank/DDBJ whole genome shotgun (WGS) entry which is preliminary data.</text>
</comment>
<dbReference type="InterPro" id="IPR046706">
    <property type="entry name" value="DUF6779"/>
</dbReference>
<dbReference type="OrthoDB" id="4774085at2"/>
<sequence>MVSPSRNTAPRRRRDDAGKFFVGFVLLLGLTASVFLIFSENVQYVRIGLVAALWAAVIGALAATRYRKDAAVDKAKVHDLQTVYELQLEREIAARREYEMGVEARVRAEVGADSSEIAALRAELTLLRQNLQVLFDGALPDEQPALQADAVRIDALPAGGFNAFDDHDHDFDVSPHDFDVSHEDAAAAWFGPWQQPPSALKPVFIQPVSANFADPYDDPVTAETSAVQLDEYAETQQPTVAEPPTAPSNPSAKTPPPRLSSPNTRQVSGTDLPVEPITNGHSFATPEPTLAAPEPTLAAPEPAPAAPAHTPAAPAPIPVTPEPTPAPVAADEPVAVPVATAEPAQPPAPRPEKAPAVGTSTRRRRRAETEGTARLSVADIMANLESESSR</sequence>
<dbReference type="AlphaFoldDB" id="A0A4V2PCF8"/>
<feature type="domain" description="DUF6779" evidence="3">
    <location>
        <begin position="46"/>
        <end position="152"/>
    </location>
</feature>
<gene>
    <name evidence="4" type="ORF">DFR71_2180</name>
</gene>
<evidence type="ECO:0000259" key="3">
    <source>
        <dbReference type="Pfam" id="PF20570"/>
    </source>
</evidence>